<accession>A0A3M7PNE9</accession>
<organism evidence="2 3">
    <name type="scientific">Brachionus plicatilis</name>
    <name type="common">Marine rotifer</name>
    <name type="synonym">Brachionus muelleri</name>
    <dbReference type="NCBI Taxonomy" id="10195"/>
    <lineage>
        <taxon>Eukaryota</taxon>
        <taxon>Metazoa</taxon>
        <taxon>Spiralia</taxon>
        <taxon>Gnathifera</taxon>
        <taxon>Rotifera</taxon>
        <taxon>Eurotatoria</taxon>
        <taxon>Monogononta</taxon>
        <taxon>Pseudotrocha</taxon>
        <taxon>Ploima</taxon>
        <taxon>Brachionidae</taxon>
        <taxon>Brachionus</taxon>
    </lineage>
</organism>
<feature type="transmembrane region" description="Helical" evidence="1">
    <location>
        <begin position="103"/>
        <end position="124"/>
    </location>
</feature>
<comment type="caution">
    <text evidence="2">The sequence shown here is derived from an EMBL/GenBank/DDBJ whole genome shotgun (WGS) entry which is preliminary data.</text>
</comment>
<dbReference type="Proteomes" id="UP000276133">
    <property type="component" value="Unassembled WGS sequence"/>
</dbReference>
<keyword evidence="1" id="KW-0472">Membrane</keyword>
<dbReference type="AlphaFoldDB" id="A0A3M7PNE9"/>
<gene>
    <name evidence="2" type="ORF">BpHYR1_008874</name>
</gene>
<keyword evidence="3" id="KW-1185">Reference proteome</keyword>
<keyword evidence="1" id="KW-0812">Transmembrane</keyword>
<proteinExistence type="predicted"/>
<dbReference type="EMBL" id="REGN01009662">
    <property type="protein sequence ID" value="RNA00642.1"/>
    <property type="molecule type" value="Genomic_DNA"/>
</dbReference>
<name>A0A3M7PNE9_BRAPC</name>
<keyword evidence="1" id="KW-1133">Transmembrane helix</keyword>
<sequence length="169" mass="19530">MFCDNSNCSKASDHITIVARFGKQNKNQNEIIVADLNLSQNSKKGWNKNSDLINIQNEESKNFMLIVEMGRKAKFEKKSFMGFDNLEFFKSEDKDDKGDEFNIGALIGGILGGLILLLIVFVFIRKAITFKKKKYEKKEYIDDNFNEIQLEFKSLPKDDLKQINDDEEI</sequence>
<evidence type="ECO:0000313" key="2">
    <source>
        <dbReference type="EMBL" id="RNA00642.1"/>
    </source>
</evidence>
<evidence type="ECO:0000313" key="3">
    <source>
        <dbReference type="Proteomes" id="UP000276133"/>
    </source>
</evidence>
<reference evidence="2 3" key="1">
    <citation type="journal article" date="2018" name="Sci. Rep.">
        <title>Genomic signatures of local adaptation to the degree of environmental predictability in rotifers.</title>
        <authorList>
            <person name="Franch-Gras L."/>
            <person name="Hahn C."/>
            <person name="Garcia-Roger E.M."/>
            <person name="Carmona M.J."/>
            <person name="Serra M."/>
            <person name="Gomez A."/>
        </authorList>
    </citation>
    <scope>NUCLEOTIDE SEQUENCE [LARGE SCALE GENOMIC DNA]</scope>
    <source>
        <strain evidence="2">HYR1</strain>
    </source>
</reference>
<dbReference type="OrthoDB" id="10655368at2759"/>
<protein>
    <submittedName>
        <fullName evidence="2">Uncharacterized protein</fullName>
    </submittedName>
</protein>
<evidence type="ECO:0000256" key="1">
    <source>
        <dbReference type="SAM" id="Phobius"/>
    </source>
</evidence>